<accession>A0A9X6SSK3</accession>
<dbReference type="EMBL" id="NVMX01000201">
    <property type="protein sequence ID" value="PDZ94380.1"/>
    <property type="molecule type" value="Genomic_DNA"/>
</dbReference>
<gene>
    <name evidence="1" type="ORF">CON36_34165</name>
</gene>
<name>A0A9X6SSK3_BACCE</name>
<evidence type="ECO:0000313" key="2">
    <source>
        <dbReference type="Proteomes" id="UP000219922"/>
    </source>
</evidence>
<proteinExistence type="predicted"/>
<sequence>MEIKFAGDYKGLKPIGYRFLKLYGDNRICYRKEDVWIWRRDKYIEINDLDADYSGLVFKYLIDNNFTLNNKFNIIMINNETKSVEDYDSKKHEDLFLFMQFNDSKIDEELRKFRDKYRKTRLTNETIECLKELYEKQLVVLEGDE</sequence>
<comment type="caution">
    <text evidence="1">The sequence shown here is derived from an EMBL/GenBank/DDBJ whole genome shotgun (WGS) entry which is preliminary data.</text>
</comment>
<dbReference type="Proteomes" id="UP000219922">
    <property type="component" value="Unassembled WGS sequence"/>
</dbReference>
<protein>
    <submittedName>
        <fullName evidence="1">Uncharacterized protein</fullName>
    </submittedName>
</protein>
<evidence type="ECO:0000313" key="1">
    <source>
        <dbReference type="EMBL" id="PDZ94380.1"/>
    </source>
</evidence>
<dbReference type="AlphaFoldDB" id="A0A9X6SSK3"/>
<dbReference type="RefSeq" id="WP_098007063.1">
    <property type="nucleotide sequence ID" value="NZ_NVMX01000201.1"/>
</dbReference>
<organism evidence="1 2">
    <name type="scientific">Bacillus cereus</name>
    <dbReference type="NCBI Taxonomy" id="1396"/>
    <lineage>
        <taxon>Bacteria</taxon>
        <taxon>Bacillati</taxon>
        <taxon>Bacillota</taxon>
        <taxon>Bacilli</taxon>
        <taxon>Bacillales</taxon>
        <taxon>Bacillaceae</taxon>
        <taxon>Bacillus</taxon>
        <taxon>Bacillus cereus group</taxon>
    </lineage>
</organism>
<reference evidence="1 2" key="1">
    <citation type="submission" date="2017-09" db="EMBL/GenBank/DDBJ databases">
        <title>Large-scale bioinformatics analysis of Bacillus genomes uncovers conserved roles of natural products in bacterial physiology.</title>
        <authorList>
            <consortium name="Agbiome Team Llc"/>
            <person name="Bleich R.M."/>
            <person name="Grubbs K.J."/>
            <person name="Santa Maria K.C."/>
            <person name="Allen S.E."/>
            <person name="Farag S."/>
            <person name="Shank E.A."/>
            <person name="Bowers A."/>
        </authorList>
    </citation>
    <scope>NUCLEOTIDE SEQUENCE [LARGE SCALE GENOMIC DNA]</scope>
    <source>
        <strain evidence="1 2">AFS092789</strain>
    </source>
</reference>